<dbReference type="Pfam" id="PF22483">
    <property type="entry name" value="Mu-transpos_C_2"/>
    <property type="match status" value="1"/>
</dbReference>
<dbReference type="GO" id="GO:0015074">
    <property type="term" value="P:DNA integration"/>
    <property type="evidence" value="ECO:0007669"/>
    <property type="project" value="InterPro"/>
</dbReference>
<dbReference type="OrthoDB" id="2065409at2"/>
<dbReference type="SUPFAM" id="SSF53098">
    <property type="entry name" value="Ribonuclease H-like"/>
    <property type="match status" value="1"/>
</dbReference>
<feature type="domain" description="Integrase catalytic" evidence="2">
    <location>
        <begin position="133"/>
        <end position="319"/>
    </location>
</feature>
<evidence type="ECO:0000313" key="3">
    <source>
        <dbReference type="EMBL" id="RKG35958.1"/>
    </source>
</evidence>
<accession>A0A3A8EP69</accession>
<dbReference type="Gene3D" id="3.30.420.10">
    <property type="entry name" value="Ribonuclease H-like superfamily/Ribonuclease H"/>
    <property type="match status" value="1"/>
</dbReference>
<protein>
    <submittedName>
        <fullName evidence="3">IS21 family transposase</fullName>
    </submittedName>
</protein>
<reference evidence="3 4" key="1">
    <citation type="submission" date="2018-09" db="EMBL/GenBank/DDBJ databases">
        <title>The draft genome of Acinetobacter spp. strains.</title>
        <authorList>
            <person name="Qin J."/>
            <person name="Feng Y."/>
            <person name="Zong Z."/>
        </authorList>
    </citation>
    <scope>NUCLEOTIDE SEQUENCE [LARGE SCALE GENOMIC DNA]</scope>
    <source>
        <strain evidence="3 4">WCHAc060115</strain>
    </source>
</reference>
<dbReference type="AlphaFoldDB" id="A0A3A8EP69"/>
<evidence type="ECO:0000313" key="4">
    <source>
        <dbReference type="Proteomes" id="UP000280405"/>
    </source>
</evidence>
<dbReference type="PANTHER" id="PTHR35004">
    <property type="entry name" value="TRANSPOSASE RV3428C-RELATED"/>
    <property type="match status" value="1"/>
</dbReference>
<comment type="caution">
    <text evidence="3">The sequence shown here is derived from an EMBL/GenBank/DDBJ whole genome shotgun (WGS) entry which is preliminary data.</text>
</comment>
<organism evidence="3 4">
    <name type="scientific">Acinetobacter rongchengensis</name>
    <dbReference type="NCBI Taxonomy" id="2419601"/>
    <lineage>
        <taxon>Bacteria</taxon>
        <taxon>Pseudomonadati</taxon>
        <taxon>Pseudomonadota</taxon>
        <taxon>Gammaproteobacteria</taxon>
        <taxon>Moraxellales</taxon>
        <taxon>Moraxellaceae</taxon>
        <taxon>Acinetobacter</taxon>
    </lineage>
</organism>
<dbReference type="PANTHER" id="PTHR35004:SF8">
    <property type="entry name" value="TRANSPOSASE RV3428C-RELATED"/>
    <property type="match status" value="1"/>
</dbReference>
<dbReference type="InterPro" id="IPR054353">
    <property type="entry name" value="IstA-like_C"/>
</dbReference>
<proteinExistence type="inferred from homology"/>
<comment type="similarity">
    <text evidence="1">Belongs to the transposase IS21/IS408/IS1162 family.</text>
</comment>
<dbReference type="EMBL" id="RAXT01000051">
    <property type="protein sequence ID" value="RKG35958.1"/>
    <property type="molecule type" value="Genomic_DNA"/>
</dbReference>
<dbReference type="PROSITE" id="PS50994">
    <property type="entry name" value="INTEGRASE"/>
    <property type="match status" value="1"/>
</dbReference>
<dbReference type="RefSeq" id="WP_120385050.1">
    <property type="nucleotide sequence ID" value="NZ_RAXT01000051.1"/>
</dbReference>
<keyword evidence="4" id="KW-1185">Reference proteome</keyword>
<dbReference type="Proteomes" id="UP000280405">
    <property type="component" value="Unassembled WGS sequence"/>
</dbReference>
<dbReference type="NCBIfam" id="NF033546">
    <property type="entry name" value="transpos_IS21"/>
    <property type="match status" value="1"/>
</dbReference>
<dbReference type="InterPro" id="IPR012337">
    <property type="entry name" value="RNaseH-like_sf"/>
</dbReference>
<dbReference type="GO" id="GO:0003676">
    <property type="term" value="F:nucleic acid binding"/>
    <property type="evidence" value="ECO:0007669"/>
    <property type="project" value="InterPro"/>
</dbReference>
<dbReference type="InterPro" id="IPR001584">
    <property type="entry name" value="Integrase_cat-core"/>
</dbReference>
<dbReference type="InterPro" id="IPR036397">
    <property type="entry name" value="RNaseH_sf"/>
</dbReference>
<name>A0A3A8EP69_9GAMM</name>
<evidence type="ECO:0000259" key="2">
    <source>
        <dbReference type="PROSITE" id="PS50994"/>
    </source>
</evidence>
<gene>
    <name evidence="3" type="ORF">D7V20_15760</name>
</gene>
<sequence length="511" mass="59836">MNTSIEKIRIVINYLFNHLSNREIAKTVKISRETVSKIKTLLSRSELSFENFTQLSNSELEIKLRINRFVSRPKKPQPDAELLCKELENNKGLTMTVLWEEYLNQTNGEGVGYTRFCEIIREAQKSNETSQIQVYYPGEVVQIDYSGDKVTIDLPNGEILEANIFVGVLPYSSVLFCYATMTQKSEDWIKSCTLMFDKIKGIPEYIVCDNAKALITKNQDRVVLINPYFQEYLYFYNVSVLPARKRKPKDKAKGENGVNIAQKQILMRMRNEKFSSLEALNERLEFMTDTYNHKKTKTFPEGRMAIFNKSEKEKLRALPKISFPILNHYETTVVPQNYHITYLSNYYSVPHDYIRKKVEIKVINNQLYVYYDKKIIAQHFVLFGSDKISTLDEHKMDNHRLKDYLSKDSILNWSESVGANTLSYCKFIIQKDPNLYNNLQYLFNLRDWVKQQQLSHRLESALEYACKLQIQNLARLKTIIETQSYLEANNVISKKHKNLRGAKYYKEVAKC</sequence>
<evidence type="ECO:0000256" key="1">
    <source>
        <dbReference type="ARBA" id="ARBA00009277"/>
    </source>
</evidence>